<reference evidence="6 7" key="1">
    <citation type="submission" date="2014-06" db="EMBL/GenBank/DDBJ databases">
        <authorList>
            <person name="Swart Estienne"/>
        </authorList>
    </citation>
    <scope>NUCLEOTIDE SEQUENCE [LARGE SCALE GENOMIC DNA]</scope>
    <source>
        <strain evidence="6 7">130c</strain>
    </source>
</reference>
<dbReference type="PANTHER" id="PTHR10924:SF6">
    <property type="entry name" value="SOLUTE CARRIER FAMILY 49 MEMBER A3"/>
    <property type="match status" value="1"/>
</dbReference>
<feature type="transmembrane region" description="Helical" evidence="5">
    <location>
        <begin position="395"/>
        <end position="416"/>
    </location>
</feature>
<feature type="transmembrane region" description="Helical" evidence="5">
    <location>
        <begin position="121"/>
        <end position="138"/>
    </location>
</feature>
<evidence type="ECO:0000313" key="6">
    <source>
        <dbReference type="EMBL" id="CDW76635.1"/>
    </source>
</evidence>
<feature type="transmembrane region" description="Helical" evidence="5">
    <location>
        <begin position="306"/>
        <end position="325"/>
    </location>
</feature>
<dbReference type="InterPro" id="IPR049680">
    <property type="entry name" value="FLVCR1-2_SLC49-like"/>
</dbReference>
<dbReference type="EMBL" id="CCKQ01005411">
    <property type="protein sequence ID" value="CDW76635.1"/>
    <property type="molecule type" value="Genomic_DNA"/>
</dbReference>
<gene>
    <name evidence="6" type="primary">Contig9625.g10290</name>
    <name evidence="6" type="ORF">STYLEM_5596</name>
</gene>
<comment type="subcellular location">
    <subcellularLocation>
        <location evidence="1">Membrane</location>
        <topology evidence="1">Multi-pass membrane protein</topology>
    </subcellularLocation>
</comment>
<organism evidence="6 7">
    <name type="scientific">Stylonychia lemnae</name>
    <name type="common">Ciliate</name>
    <dbReference type="NCBI Taxonomy" id="5949"/>
    <lineage>
        <taxon>Eukaryota</taxon>
        <taxon>Sar</taxon>
        <taxon>Alveolata</taxon>
        <taxon>Ciliophora</taxon>
        <taxon>Intramacronucleata</taxon>
        <taxon>Spirotrichea</taxon>
        <taxon>Stichotrichia</taxon>
        <taxon>Sporadotrichida</taxon>
        <taxon>Oxytrichidae</taxon>
        <taxon>Stylonychinae</taxon>
        <taxon>Stylonychia</taxon>
    </lineage>
</organism>
<feature type="transmembrane region" description="Helical" evidence="5">
    <location>
        <begin position="368"/>
        <end position="389"/>
    </location>
</feature>
<accession>A0A078A4Y8</accession>
<dbReference type="AlphaFoldDB" id="A0A078A4Y8"/>
<dbReference type="Proteomes" id="UP000039865">
    <property type="component" value="Unassembled WGS sequence"/>
</dbReference>
<keyword evidence="7" id="KW-1185">Reference proteome</keyword>
<proteinExistence type="predicted"/>
<evidence type="ECO:0000256" key="4">
    <source>
        <dbReference type="ARBA" id="ARBA00023136"/>
    </source>
</evidence>
<feature type="transmembrane region" description="Helical" evidence="5">
    <location>
        <begin position="240"/>
        <end position="263"/>
    </location>
</feature>
<sequence>MADDFKFDIQIQKPMVRRSHDQIPDARAKQNQQIQEITDLAIQPTFDPMQMSLDSKGNPKLILYSYRWMILALFVFANMGSGMTMMTCGTLAPILVNVIYIMVILKQVYDINTLLVNLNSLFFLFMFIPGNVLTTIVIQKYGFRVCAKLFFITQLLRWQLLGLEIRREDQQQLLEVWHPLLAEQQQCSWFQDGFSSEKNPLLLHRKILFTQHYFRVLIREDPIEMTAGQSIRDLFQNRNYVFLFISFTMLYGLYSALASSITSFTTPYGYSPSDNSVICLVFSISGVLFSFFIGTILDKYQCYKKSFVGICIAATISLSLSLYGLPTKNLITEACIIMITGATIIPVATICFSFAAEITYPVPEIYSIGVMVSIGQIFGGVLGVILSLICEQADPLIGVGIWIVCAFIATVGSFFIQQDLRRLQIDDVRNSEYIEEEDIKRYSMEQKSILFSESNVIADSHVKFKFAADGSVGTPSEGGFKDKKYKLLNKSVEDSTLL</sequence>
<evidence type="ECO:0000256" key="3">
    <source>
        <dbReference type="ARBA" id="ARBA00022989"/>
    </source>
</evidence>
<keyword evidence="2 5" id="KW-0812">Transmembrane</keyword>
<evidence type="ECO:0008006" key="8">
    <source>
        <dbReference type="Google" id="ProtNLM"/>
    </source>
</evidence>
<dbReference type="GO" id="GO:0016020">
    <property type="term" value="C:membrane"/>
    <property type="evidence" value="ECO:0007669"/>
    <property type="project" value="UniProtKB-SubCell"/>
</dbReference>
<dbReference type="OrthoDB" id="312103at2759"/>
<feature type="transmembrane region" description="Helical" evidence="5">
    <location>
        <begin position="275"/>
        <end position="294"/>
    </location>
</feature>
<evidence type="ECO:0000256" key="2">
    <source>
        <dbReference type="ARBA" id="ARBA00022692"/>
    </source>
</evidence>
<evidence type="ECO:0000256" key="1">
    <source>
        <dbReference type="ARBA" id="ARBA00004141"/>
    </source>
</evidence>
<dbReference type="InterPro" id="IPR036259">
    <property type="entry name" value="MFS_trans_sf"/>
</dbReference>
<dbReference type="PANTHER" id="PTHR10924">
    <property type="entry name" value="MAJOR FACILITATOR SUPERFAMILY PROTEIN-RELATED"/>
    <property type="match status" value="1"/>
</dbReference>
<evidence type="ECO:0000256" key="5">
    <source>
        <dbReference type="SAM" id="Phobius"/>
    </source>
</evidence>
<protein>
    <recommendedName>
        <fullName evidence="8">Major facilitator superfamily protein</fullName>
    </recommendedName>
</protein>
<evidence type="ECO:0000313" key="7">
    <source>
        <dbReference type="Proteomes" id="UP000039865"/>
    </source>
</evidence>
<keyword evidence="3 5" id="KW-1133">Transmembrane helix</keyword>
<dbReference type="SUPFAM" id="SSF103473">
    <property type="entry name" value="MFS general substrate transporter"/>
    <property type="match status" value="1"/>
</dbReference>
<dbReference type="Gene3D" id="1.20.1250.20">
    <property type="entry name" value="MFS general substrate transporter like domains"/>
    <property type="match status" value="1"/>
</dbReference>
<keyword evidence="4 5" id="KW-0472">Membrane</keyword>
<name>A0A078A4Y8_STYLE</name>
<feature type="transmembrane region" description="Helical" evidence="5">
    <location>
        <begin position="331"/>
        <end position="356"/>
    </location>
</feature>
<dbReference type="InParanoid" id="A0A078A4Y8"/>